<dbReference type="InterPro" id="IPR016162">
    <property type="entry name" value="Ald_DH_N"/>
</dbReference>
<dbReference type="InterPro" id="IPR029510">
    <property type="entry name" value="Ald_DH_CS_GLU"/>
</dbReference>
<dbReference type="AlphaFoldDB" id="A0A512HNQ1"/>
<comment type="caution">
    <text evidence="6">The sequence shown here is derived from an EMBL/GenBank/DDBJ whole genome shotgun (WGS) entry which is preliminary data.</text>
</comment>
<evidence type="ECO:0000256" key="4">
    <source>
        <dbReference type="RuleBase" id="RU003345"/>
    </source>
</evidence>
<comment type="similarity">
    <text evidence="1 4">Belongs to the aldehyde dehydrogenase family.</text>
</comment>
<evidence type="ECO:0000256" key="1">
    <source>
        <dbReference type="ARBA" id="ARBA00009986"/>
    </source>
</evidence>
<dbReference type="SUPFAM" id="SSF53720">
    <property type="entry name" value="ALDH-like"/>
    <property type="match status" value="1"/>
</dbReference>
<dbReference type="Gene3D" id="3.40.309.10">
    <property type="entry name" value="Aldehyde Dehydrogenase, Chain A, domain 2"/>
    <property type="match status" value="1"/>
</dbReference>
<dbReference type="Pfam" id="PF00171">
    <property type="entry name" value="Aldedh"/>
    <property type="match status" value="1"/>
</dbReference>
<dbReference type="Proteomes" id="UP000321717">
    <property type="component" value="Unassembled WGS sequence"/>
</dbReference>
<dbReference type="InterPro" id="IPR016161">
    <property type="entry name" value="Ald_DH/histidinol_DH"/>
</dbReference>
<dbReference type="RefSeq" id="WP_147181921.1">
    <property type="nucleotide sequence ID" value="NZ_BJZP01000029.1"/>
</dbReference>
<dbReference type="PROSITE" id="PS00687">
    <property type="entry name" value="ALDEHYDE_DEHYDR_GLU"/>
    <property type="match status" value="1"/>
</dbReference>
<feature type="domain" description="Aldehyde dehydrogenase" evidence="5">
    <location>
        <begin position="28"/>
        <end position="493"/>
    </location>
</feature>
<reference evidence="6 7" key="1">
    <citation type="submission" date="2019-07" db="EMBL/GenBank/DDBJ databases">
        <title>Whole genome shotgun sequence of Rhizobium naphthalenivorans NBRC 107585.</title>
        <authorList>
            <person name="Hosoyama A."/>
            <person name="Uohara A."/>
            <person name="Ohji S."/>
            <person name="Ichikawa N."/>
        </authorList>
    </citation>
    <scope>NUCLEOTIDE SEQUENCE [LARGE SCALE GENOMIC DNA]</scope>
    <source>
        <strain evidence="6 7">NBRC 107585</strain>
    </source>
</reference>
<dbReference type="GO" id="GO:0016620">
    <property type="term" value="F:oxidoreductase activity, acting on the aldehyde or oxo group of donors, NAD or NADP as acceptor"/>
    <property type="evidence" value="ECO:0007669"/>
    <property type="project" value="InterPro"/>
</dbReference>
<dbReference type="InterPro" id="IPR015590">
    <property type="entry name" value="Aldehyde_DH_dom"/>
</dbReference>
<gene>
    <name evidence="6" type="ORF">RNA01_39910</name>
</gene>
<dbReference type="Gene3D" id="3.40.605.10">
    <property type="entry name" value="Aldehyde Dehydrogenase, Chain A, domain 1"/>
    <property type="match status" value="1"/>
</dbReference>
<name>A0A512HNQ1_9HYPH</name>
<organism evidence="6 7">
    <name type="scientific">Ciceribacter naphthalenivorans</name>
    <dbReference type="NCBI Taxonomy" id="1118451"/>
    <lineage>
        <taxon>Bacteria</taxon>
        <taxon>Pseudomonadati</taxon>
        <taxon>Pseudomonadota</taxon>
        <taxon>Alphaproteobacteria</taxon>
        <taxon>Hyphomicrobiales</taxon>
        <taxon>Rhizobiaceae</taxon>
        <taxon>Ciceribacter</taxon>
    </lineage>
</organism>
<dbReference type="OrthoDB" id="8175464at2"/>
<dbReference type="PROSITE" id="PS00070">
    <property type="entry name" value="ALDEHYDE_DEHYDR_CYS"/>
    <property type="match status" value="1"/>
</dbReference>
<feature type="active site" evidence="3">
    <location>
        <position position="266"/>
    </location>
</feature>
<dbReference type="InterPro" id="IPR016163">
    <property type="entry name" value="Ald_DH_C"/>
</dbReference>
<protein>
    <submittedName>
        <fullName evidence="6">Aldehyde dehydrogenase</fullName>
    </submittedName>
</protein>
<keyword evidence="2 4" id="KW-0560">Oxidoreductase</keyword>
<dbReference type="PANTHER" id="PTHR11699">
    <property type="entry name" value="ALDEHYDE DEHYDROGENASE-RELATED"/>
    <property type="match status" value="1"/>
</dbReference>
<proteinExistence type="inferred from homology"/>
<evidence type="ECO:0000256" key="2">
    <source>
        <dbReference type="ARBA" id="ARBA00023002"/>
    </source>
</evidence>
<evidence type="ECO:0000313" key="6">
    <source>
        <dbReference type="EMBL" id="GEO87059.1"/>
    </source>
</evidence>
<evidence type="ECO:0000256" key="3">
    <source>
        <dbReference type="PROSITE-ProRule" id="PRU10007"/>
    </source>
</evidence>
<dbReference type="EMBL" id="BJZP01000029">
    <property type="protein sequence ID" value="GEO87059.1"/>
    <property type="molecule type" value="Genomic_DNA"/>
</dbReference>
<accession>A0A512HNQ1</accession>
<dbReference type="InterPro" id="IPR016160">
    <property type="entry name" value="Ald_DH_CS_CYS"/>
</dbReference>
<dbReference type="FunFam" id="3.40.309.10:FF:000001">
    <property type="entry name" value="Mitochondrial aldehyde dehydrogenase 2"/>
    <property type="match status" value="1"/>
</dbReference>
<evidence type="ECO:0000313" key="7">
    <source>
        <dbReference type="Proteomes" id="UP000321717"/>
    </source>
</evidence>
<evidence type="ECO:0000259" key="5">
    <source>
        <dbReference type="Pfam" id="PF00171"/>
    </source>
</evidence>
<keyword evidence="7" id="KW-1185">Reference proteome</keyword>
<sequence length="496" mass="52619">MGIHDQRLIETIASLQDKPAKLLIDGQWVDALSGETFATYTPATGQPIRQVAKGGAADIDLAVTAARRALEDGPWARFSPFDRQAVLLKLADLVESNWDQISLIDTVNMGNPITRTAAAKRRAVGLLRYYAGLATAIHGHTISTSQPGDPLAYTLREPVGVVGAINPWNGPIGMAIWKIAPALAAGCTVILKPAEQAPLSPIFLGQLCLDAGVPPGVVNVVAGLGDAGAALAAHPGVDKVAFTGSTGVGQRIIQASAGNVKRVSLELGGKSPNIVFADADLDKAVPAAAMAVFTNSGQICSAGTRLFVEDNIYDEFIERVADFTRSLKVGDPLDPETQLGPVVSLEQMERIVGYIDAGRAQGATVTVGGGRISDAGLENGYFLQPTVFSGVEDDMKIAREEIFGPVISALRFSDIDDVLRRANDTTFGLGSGVWTRDITKANYMSRRLKAGSVWVNCYQIMDPAVPFGGYKMSGYGRESGLEHIEEFLNTKAVWIA</sequence>
<dbReference type="FunFam" id="3.40.605.10:FF:000007">
    <property type="entry name" value="NAD/NADP-dependent betaine aldehyde dehydrogenase"/>
    <property type="match status" value="1"/>
</dbReference>